<dbReference type="Proteomes" id="UP000575397">
    <property type="component" value="Unassembled WGS sequence"/>
</dbReference>
<keyword evidence="2" id="KW-0645">Protease</keyword>
<dbReference type="PANTHER" id="PTHR47359:SF3">
    <property type="entry name" value="NLP_P60 DOMAIN-CONTAINING PROTEIN-RELATED"/>
    <property type="match status" value="1"/>
</dbReference>
<dbReference type="InterPro" id="IPR000064">
    <property type="entry name" value="NLP_P60_dom"/>
</dbReference>
<dbReference type="Gene3D" id="3.90.1720.10">
    <property type="entry name" value="endopeptidase domain like (from Nostoc punctiforme)"/>
    <property type="match status" value="1"/>
</dbReference>
<sequence length="341" mass="34436">MSLDGVASVQSRIAAIQEKIAALSNQGRPPVAVTELGGKNPASAGAAGVASAAAKSTSPFASEYAKQITSTEVGKSSLFHGRGVIQGQPGTAEAFVQRVKSYIGVPYVWGGTNPAKGLDCSGLVQTAAREVGVKLPRVTYDQQHAGEEVDGIENARPGDLIICHNSGHVAVYIGDNRVIHAPRPGENVTEASVKDMGPIDTIRRVMRSENDPAPTVTAEPTAAATRRLASVAALAPLEANVGFNPSGDLASTLVNQLSGQNRVSGAYGGTRQGGIGTTSANAALLSQLMGAGTVANPALNPLAGATPDAMPPLGSTASTAALNTTARSLGAMSALRSALGV</sequence>
<evidence type="ECO:0000256" key="4">
    <source>
        <dbReference type="ARBA" id="ARBA00022807"/>
    </source>
</evidence>
<gene>
    <name evidence="6" type="ORF">HHJ77_03410</name>
</gene>
<evidence type="ECO:0000256" key="3">
    <source>
        <dbReference type="ARBA" id="ARBA00022801"/>
    </source>
</evidence>
<dbReference type="PROSITE" id="PS51935">
    <property type="entry name" value="NLPC_P60"/>
    <property type="match status" value="1"/>
</dbReference>
<evidence type="ECO:0000256" key="2">
    <source>
        <dbReference type="ARBA" id="ARBA00022670"/>
    </source>
</evidence>
<accession>A0A7Y0USN4</accession>
<evidence type="ECO:0000259" key="5">
    <source>
        <dbReference type="PROSITE" id="PS51935"/>
    </source>
</evidence>
<dbReference type="InterPro" id="IPR051794">
    <property type="entry name" value="PG_Endopeptidase_C40"/>
</dbReference>
<organism evidence="6 7">
    <name type="scientific">Mobiluncus mulieris</name>
    <dbReference type="NCBI Taxonomy" id="2052"/>
    <lineage>
        <taxon>Bacteria</taxon>
        <taxon>Bacillati</taxon>
        <taxon>Actinomycetota</taxon>
        <taxon>Actinomycetes</taxon>
        <taxon>Actinomycetales</taxon>
        <taxon>Actinomycetaceae</taxon>
        <taxon>Mobiluncus</taxon>
    </lineage>
</organism>
<protein>
    <submittedName>
        <fullName evidence="6">C40 family peptidase</fullName>
    </submittedName>
</protein>
<dbReference type="RefSeq" id="WP_169762350.1">
    <property type="nucleotide sequence ID" value="NZ_JABCUQ010000001.1"/>
</dbReference>
<keyword evidence="4" id="KW-0788">Thiol protease</keyword>
<reference evidence="6 7" key="1">
    <citation type="submission" date="2020-04" db="EMBL/GenBank/DDBJ databases">
        <title>Antimicrobial susceptibility and clonality of vaginal-derived multi-drug resistant Mobiluncus isolates in China.</title>
        <authorList>
            <person name="Zhang X."/>
        </authorList>
    </citation>
    <scope>NUCLEOTIDE SEQUENCE [LARGE SCALE GENOMIC DNA]</scope>
    <source>
        <strain evidence="6 7">12</strain>
    </source>
</reference>
<name>A0A7Y0USN4_9ACTO</name>
<feature type="domain" description="NlpC/P60" evidence="5">
    <location>
        <begin position="89"/>
        <end position="209"/>
    </location>
</feature>
<dbReference type="EMBL" id="JABCUS010000005">
    <property type="protein sequence ID" value="NMX03007.1"/>
    <property type="molecule type" value="Genomic_DNA"/>
</dbReference>
<dbReference type="GO" id="GO:0006508">
    <property type="term" value="P:proteolysis"/>
    <property type="evidence" value="ECO:0007669"/>
    <property type="project" value="UniProtKB-KW"/>
</dbReference>
<evidence type="ECO:0000256" key="1">
    <source>
        <dbReference type="ARBA" id="ARBA00007074"/>
    </source>
</evidence>
<dbReference type="GO" id="GO:0008234">
    <property type="term" value="F:cysteine-type peptidase activity"/>
    <property type="evidence" value="ECO:0007669"/>
    <property type="project" value="UniProtKB-KW"/>
</dbReference>
<dbReference type="PANTHER" id="PTHR47359">
    <property type="entry name" value="PEPTIDOGLYCAN DL-ENDOPEPTIDASE CWLO"/>
    <property type="match status" value="1"/>
</dbReference>
<proteinExistence type="inferred from homology"/>
<keyword evidence="3" id="KW-0378">Hydrolase</keyword>
<dbReference type="InterPro" id="IPR038765">
    <property type="entry name" value="Papain-like_cys_pep_sf"/>
</dbReference>
<dbReference type="Pfam" id="PF00877">
    <property type="entry name" value="NLPC_P60"/>
    <property type="match status" value="1"/>
</dbReference>
<comment type="caution">
    <text evidence="6">The sequence shown here is derived from an EMBL/GenBank/DDBJ whole genome shotgun (WGS) entry which is preliminary data.</text>
</comment>
<dbReference type="AlphaFoldDB" id="A0A7Y0USN4"/>
<comment type="similarity">
    <text evidence="1">Belongs to the peptidase C40 family.</text>
</comment>
<dbReference type="SUPFAM" id="SSF54001">
    <property type="entry name" value="Cysteine proteinases"/>
    <property type="match status" value="1"/>
</dbReference>
<evidence type="ECO:0000313" key="7">
    <source>
        <dbReference type="Proteomes" id="UP000575397"/>
    </source>
</evidence>
<evidence type="ECO:0000313" key="6">
    <source>
        <dbReference type="EMBL" id="NMX03007.1"/>
    </source>
</evidence>